<sequence length="768" mass="81685">MARGGFLYIDYEVGEVTGGLKLTANSSYEDAEREVRSHLHLLDSTYSVHFNQLDIRRNKAYTVPRSSWRPQPPAVPAPPVKLPREPVGTTPPQSPPPPTRSASIIEDDAVVPATPTNSDDSSDDHDLGALGQSFPSQEPTGGRETGAKGKRVQSRTLSREQLAREADGEPLLSPRQARASQGAFGSLLAASGSLPTASSSAISPRSSSKTDSRISDAPSPASAFAHPYSADTSSRPQSSQAAPPLPPPHQQALTSSQGSNLSSISATRSELAGRGRHDAPSPFRGSLSGTDEERKEAIRWGKRREEDPPAPAPAAVSPARGPRTSPRRSSVGSDFQIGLVGNEFAFVARSPAFPRGSQAEEGAAQGSSQSYEQGEGVRDVDMEDPSPIESEESAESHIIIKKERQSSPSLFRQPITSGESGSKSNRNRALKHHSSASASGGSTSLDPLPMTDVQARQAILQHARVPPLPLSTAASPRGTKRKEAPTSSTPRHSPRRNPSNSPNKRARLTDSAPAASASTSARPIGRGPSLEENESPRRRAALALKGRPNSLASPSQPRPSTPLTTTKKAPAKSKLATKPRQSLPAVLPSASASASASISTPTASQLIARPSLPPPPSGSRRSSRWGYKIRLPLLPVSPHQSAQRVPQFVFTERSRNGATEGLTLQFVFLAVERVTGWKRKDLRIRCRCGEAAGGGESQESTSQRSASEGGSLGSSSQSEGGVVERMAWGCDEMYIGFRDLEEWGLKSGDIVDVDYIPFDPLRPFDAEE</sequence>
<dbReference type="InParanoid" id="A0A1Y2G2V1"/>
<keyword evidence="3" id="KW-1185">Reference proteome</keyword>
<feature type="region of interest" description="Disordered" evidence="1">
    <location>
        <begin position="691"/>
        <end position="720"/>
    </location>
</feature>
<feature type="compositionally biased region" description="Basic residues" evidence="1">
    <location>
        <begin position="425"/>
        <end position="434"/>
    </location>
</feature>
<reference evidence="2 3" key="1">
    <citation type="submission" date="2016-07" db="EMBL/GenBank/DDBJ databases">
        <title>Pervasive Adenine N6-methylation of Active Genes in Fungi.</title>
        <authorList>
            <consortium name="DOE Joint Genome Institute"/>
            <person name="Mondo S.J."/>
            <person name="Dannebaum R.O."/>
            <person name="Kuo R.C."/>
            <person name="Labutti K."/>
            <person name="Haridas S."/>
            <person name="Kuo A."/>
            <person name="Salamov A."/>
            <person name="Ahrendt S.R."/>
            <person name="Lipzen A."/>
            <person name="Sullivan W."/>
            <person name="Andreopoulos W.B."/>
            <person name="Clum A."/>
            <person name="Lindquist E."/>
            <person name="Daum C."/>
            <person name="Ramamoorthy G.K."/>
            <person name="Gryganskyi A."/>
            <person name="Culley D."/>
            <person name="Magnuson J.K."/>
            <person name="James T.Y."/>
            <person name="O'Malley M.A."/>
            <person name="Stajich J.E."/>
            <person name="Spatafora J.W."/>
            <person name="Visel A."/>
            <person name="Grigoriev I.V."/>
        </authorList>
    </citation>
    <scope>NUCLEOTIDE SEQUENCE [LARGE SCALE GENOMIC DNA]</scope>
    <source>
        <strain evidence="2 3">62-1032</strain>
    </source>
</reference>
<organism evidence="2 3">
    <name type="scientific">Leucosporidium creatinivorum</name>
    <dbReference type="NCBI Taxonomy" id="106004"/>
    <lineage>
        <taxon>Eukaryota</taxon>
        <taxon>Fungi</taxon>
        <taxon>Dikarya</taxon>
        <taxon>Basidiomycota</taxon>
        <taxon>Pucciniomycotina</taxon>
        <taxon>Microbotryomycetes</taxon>
        <taxon>Leucosporidiales</taxon>
        <taxon>Leucosporidium</taxon>
    </lineage>
</organism>
<feature type="compositionally biased region" description="Polar residues" evidence="1">
    <location>
        <begin position="253"/>
        <end position="268"/>
    </location>
</feature>
<feature type="compositionally biased region" description="Basic and acidic residues" evidence="1">
    <location>
        <begin position="157"/>
        <end position="167"/>
    </location>
</feature>
<feature type="region of interest" description="Disordered" evidence="1">
    <location>
        <begin position="64"/>
        <end position="179"/>
    </location>
</feature>
<feature type="compositionally biased region" description="Pro residues" evidence="1">
    <location>
        <begin position="70"/>
        <end position="81"/>
    </location>
</feature>
<feature type="compositionally biased region" description="Basic and acidic residues" evidence="1">
    <location>
        <begin position="291"/>
        <end position="307"/>
    </location>
</feature>
<name>A0A1Y2G2V1_9BASI</name>
<feature type="region of interest" description="Disordered" evidence="1">
    <location>
        <begin position="191"/>
        <end position="335"/>
    </location>
</feature>
<evidence type="ECO:0000313" key="3">
    <source>
        <dbReference type="Proteomes" id="UP000193467"/>
    </source>
</evidence>
<dbReference type="OrthoDB" id="2526605at2759"/>
<feature type="compositionally biased region" description="Low complexity" evidence="1">
    <location>
        <begin position="198"/>
        <end position="207"/>
    </location>
</feature>
<feature type="compositionally biased region" description="Polar residues" evidence="1">
    <location>
        <begin position="485"/>
        <end position="503"/>
    </location>
</feature>
<feature type="region of interest" description="Disordered" evidence="1">
    <location>
        <begin position="601"/>
        <end position="623"/>
    </location>
</feature>
<gene>
    <name evidence="2" type="ORF">BCR35DRAFT_349481</name>
</gene>
<feature type="compositionally biased region" description="Low complexity" evidence="1">
    <location>
        <begin position="578"/>
        <end position="588"/>
    </location>
</feature>
<feature type="region of interest" description="Disordered" evidence="1">
    <location>
        <begin position="355"/>
        <end position="588"/>
    </location>
</feature>
<proteinExistence type="predicted"/>
<evidence type="ECO:0000313" key="2">
    <source>
        <dbReference type="EMBL" id="ORY91698.1"/>
    </source>
</evidence>
<evidence type="ECO:0000256" key="1">
    <source>
        <dbReference type="SAM" id="MobiDB-lite"/>
    </source>
</evidence>
<feature type="compositionally biased region" description="Acidic residues" evidence="1">
    <location>
        <begin position="381"/>
        <end position="393"/>
    </location>
</feature>
<protein>
    <submittedName>
        <fullName evidence="2">Uncharacterized protein</fullName>
    </submittedName>
</protein>
<feature type="compositionally biased region" description="Low complexity" evidence="1">
    <location>
        <begin position="233"/>
        <end position="242"/>
    </location>
</feature>
<dbReference type="Proteomes" id="UP000193467">
    <property type="component" value="Unassembled WGS sequence"/>
</dbReference>
<feature type="compositionally biased region" description="Basic and acidic residues" evidence="1">
    <location>
        <begin position="394"/>
        <end position="405"/>
    </location>
</feature>
<dbReference type="AlphaFoldDB" id="A0A1Y2G2V1"/>
<feature type="compositionally biased region" description="Low complexity" evidence="1">
    <location>
        <begin position="435"/>
        <end position="444"/>
    </location>
</feature>
<comment type="caution">
    <text evidence="2">The sequence shown here is derived from an EMBL/GenBank/DDBJ whole genome shotgun (WGS) entry which is preliminary data.</text>
</comment>
<feature type="compositionally biased region" description="Polar residues" evidence="1">
    <location>
        <begin position="406"/>
        <end position="424"/>
    </location>
</feature>
<dbReference type="EMBL" id="MCGR01000002">
    <property type="protein sequence ID" value="ORY91698.1"/>
    <property type="molecule type" value="Genomic_DNA"/>
</dbReference>
<feature type="compositionally biased region" description="Low complexity" evidence="1">
    <location>
        <begin position="705"/>
        <end position="720"/>
    </location>
</feature>
<accession>A0A1Y2G2V1</accession>
<feature type="compositionally biased region" description="Low complexity" evidence="1">
    <location>
        <begin position="511"/>
        <end position="521"/>
    </location>
</feature>